<dbReference type="Pfam" id="PF19619">
    <property type="entry name" value="DUF6124"/>
    <property type="match status" value="1"/>
</dbReference>
<reference evidence="1 2" key="1">
    <citation type="submission" date="2016-04" db="EMBL/GenBank/DDBJ databases">
        <title>Complete genome sequence of Pseudomonas sp. LAB-08 isolated from TCE contaminated aquifer soil.</title>
        <authorList>
            <person name="Dohra H."/>
            <person name="Suzuki K."/>
            <person name="Fatma A."/>
            <person name="Inuzuka Y."/>
            <person name="Honjo M."/>
            <person name="Tashiro Y."/>
            <person name="Futamata H."/>
        </authorList>
    </citation>
    <scope>NUCLEOTIDE SEQUENCE [LARGE SCALE GENOMIC DNA]</scope>
    <source>
        <strain evidence="1 2">LAB-08</strain>
    </source>
</reference>
<evidence type="ECO:0000313" key="1">
    <source>
        <dbReference type="EMBL" id="BCX66450.1"/>
    </source>
</evidence>
<sequence length="42" mass="4552">MATELSSSLIGPTCNLVLGIQQMIVLAQLSVNRVLDQIEPQQ</sequence>
<protein>
    <submittedName>
        <fullName evidence="1">Uncharacterized protein</fullName>
    </submittedName>
</protein>
<proteinExistence type="predicted"/>
<evidence type="ECO:0000313" key="2">
    <source>
        <dbReference type="Proteomes" id="UP000218595"/>
    </source>
</evidence>
<keyword evidence="2" id="KW-1185">Reference proteome</keyword>
<dbReference type="Proteomes" id="UP000218595">
    <property type="component" value="Chromosome"/>
</dbReference>
<dbReference type="EMBL" id="AP017423">
    <property type="protein sequence ID" value="BCX66450.1"/>
    <property type="molecule type" value="Genomic_DNA"/>
</dbReference>
<gene>
    <name evidence="1" type="ORF">LAB08_R10660</name>
</gene>
<name>A0ABM7RN54_9PSED</name>
<organism evidence="1 2">
    <name type="scientific">Pseudomonas izuensis</name>
    <dbReference type="NCBI Taxonomy" id="2684212"/>
    <lineage>
        <taxon>Bacteria</taxon>
        <taxon>Pseudomonadati</taxon>
        <taxon>Pseudomonadota</taxon>
        <taxon>Gammaproteobacteria</taxon>
        <taxon>Pseudomonadales</taxon>
        <taxon>Pseudomonadaceae</taxon>
        <taxon>Pseudomonas</taxon>
    </lineage>
</organism>
<accession>A0ABM7RN54</accession>